<dbReference type="Pfam" id="PF22335">
    <property type="entry name" value="Cas10-Cmr2_palm2"/>
    <property type="match status" value="1"/>
</dbReference>
<evidence type="ECO:0000313" key="4">
    <source>
        <dbReference type="EMBL" id="XCH47021.1"/>
    </source>
</evidence>
<dbReference type="KEGG" id="taut:V4D30_01795"/>
<dbReference type="InterPro" id="IPR043128">
    <property type="entry name" value="Rev_trsase/Diguanyl_cyclase"/>
</dbReference>
<reference evidence="4" key="1">
    <citation type="submission" date="2024-01" db="EMBL/GenBank/DDBJ databases">
        <title>The first autotrophic representatives of the genus Thermodesulfovibrio.</title>
        <authorList>
            <person name="Maltseva A.I."/>
            <person name="Elcheninov A.G."/>
            <person name="Kublanov I.V."/>
            <person name="Lebedinsky A.V."/>
            <person name="Frolov E.N."/>
        </authorList>
    </citation>
    <scope>NUCLEOTIDE SEQUENCE</scope>
    <source>
        <strain evidence="4">3907-1M</strain>
    </source>
</reference>
<dbReference type="GO" id="GO:0051607">
    <property type="term" value="P:defense response to virus"/>
    <property type="evidence" value="ECO:0007669"/>
    <property type="project" value="UniProtKB-KW"/>
</dbReference>
<feature type="domain" description="Cas10/Cmr2 second palm" evidence="3">
    <location>
        <begin position="237"/>
        <end position="381"/>
    </location>
</feature>
<dbReference type="EMBL" id="CP144373">
    <property type="protein sequence ID" value="XCH47021.1"/>
    <property type="molecule type" value="Genomic_DNA"/>
</dbReference>
<dbReference type="InterPro" id="IPR052117">
    <property type="entry name" value="Cas10/Csm1_subtype-III-A"/>
</dbReference>
<proteinExistence type="predicted"/>
<dbReference type="GO" id="GO:0000166">
    <property type="term" value="F:nucleotide binding"/>
    <property type="evidence" value="ECO:0007669"/>
    <property type="project" value="UniProtKB-KW"/>
</dbReference>
<dbReference type="PANTHER" id="PTHR36528:SF1">
    <property type="entry name" value="CRISPR SYSTEM SINGLE-STRAND-SPECIFIC DEOXYRIBONUCLEASE CAS10_CSM1 (SUBTYPE III-A)"/>
    <property type="match status" value="1"/>
</dbReference>
<organism evidence="4">
    <name type="scientific">Thermodesulfovibrio autotrophicus</name>
    <dbReference type="NCBI Taxonomy" id="3118333"/>
    <lineage>
        <taxon>Bacteria</taxon>
        <taxon>Pseudomonadati</taxon>
        <taxon>Nitrospirota</taxon>
        <taxon>Thermodesulfovibrionia</taxon>
        <taxon>Thermodesulfovibrionales</taxon>
        <taxon>Thermodesulfovibrionaceae</taxon>
        <taxon>Thermodesulfovibrio</taxon>
    </lineage>
</organism>
<accession>A0AAU8GX69</accession>
<name>A0AAU8GX69_9BACT</name>
<dbReference type="RefSeq" id="WP_353684548.1">
    <property type="nucleotide sequence ID" value="NZ_CP144373.1"/>
</dbReference>
<dbReference type="Gene3D" id="3.30.70.270">
    <property type="match status" value="1"/>
</dbReference>
<dbReference type="AlphaFoldDB" id="A0AAU8GX69"/>
<evidence type="ECO:0000256" key="1">
    <source>
        <dbReference type="ARBA" id="ARBA00022741"/>
    </source>
</evidence>
<keyword evidence="1" id="KW-0547">Nucleotide-binding</keyword>
<gene>
    <name evidence="4" type="ORF">V4D30_01795</name>
</gene>
<sequence>MCFGVLLDTVSIQKYIFSTNNLKENLGASFIVEEKIYKVYLEEAIKEVFGEVNSSLLEDWKNKPEKIAIKKDAPYEVGYVGGGNAFLLFADENKARQFIEQWSKMLLVYCPGVTVAAAIGRIDLNDNFSQTLKTLFETLAENKAKFVPQTVIPRHGITADCARTGYSREVWCDNLPSDERDYISSVANAKIAVVDQATKKYREILKNVIEENALPEQYDFTNELEQLGQKKHKDSHIAIVHIDGNNMSKRFMNQKTLPDLRKLSVSLTEATLRCFKIMLKRLIEEIPRMSNDFELHKKDNKTILPVRPIIIGGDDITFVSEGRLGVWLAKLFLEEFERQKVSDGLRISACAGVAITKTKYPFYRGYALAEQLLKKAKDRRKYERDDGSWIDFHLSYGGFSGSIEEIRKNHYQFSGYSLTLRPYKLSELDELLKGVYELKKKDKRGKSMYPRTKIMKLREALYSGRHAQELFEIELRARGIRLPGYKHFNGTKLVIDEKTPYLDMIELMELYPEFALNGGEQ</sequence>
<dbReference type="InterPro" id="IPR054767">
    <property type="entry name" value="Cas10-Cmr2_palm2"/>
</dbReference>
<keyword evidence="2" id="KW-0051">Antiviral defense</keyword>
<dbReference type="PANTHER" id="PTHR36528">
    <property type="entry name" value="CRISPR SYSTEM SINGLE-STRAND-SPECIFIC DEOXYRIBONUCLEASE CAS10/CSM1 (SUBTYPE III-A)"/>
    <property type="match status" value="1"/>
</dbReference>
<evidence type="ECO:0000256" key="2">
    <source>
        <dbReference type="ARBA" id="ARBA00023118"/>
    </source>
</evidence>
<protein>
    <recommendedName>
        <fullName evidence="3">Cas10/Cmr2 second palm domain-containing protein</fullName>
    </recommendedName>
</protein>
<evidence type="ECO:0000259" key="3">
    <source>
        <dbReference type="Pfam" id="PF22335"/>
    </source>
</evidence>